<dbReference type="Proteomes" id="UP000316801">
    <property type="component" value="Unassembled WGS sequence"/>
</dbReference>
<reference evidence="1 2" key="1">
    <citation type="submission" date="2019-07" db="EMBL/GenBank/DDBJ databases">
        <title>Ln-dependent methylotrophs.</title>
        <authorList>
            <person name="Tani A."/>
        </authorList>
    </citation>
    <scope>NUCLEOTIDE SEQUENCE [LARGE SCALE GENOMIC DNA]</scope>
    <source>
        <strain evidence="1 2">SM12</strain>
    </source>
</reference>
<sequence length="95" mass="10970">MSIAVAIPVPDEDRETERQASLGRDAGYELLQGYLTGWRFARTPKAGQGIPVRTQQYGVRHRRAWLFFGRLPTLRAKETTKLAKRKQVALKYRIR</sequence>
<dbReference type="EMBL" id="VJMG01000019">
    <property type="protein sequence ID" value="TRL39594.1"/>
    <property type="molecule type" value="Genomic_DNA"/>
</dbReference>
<organism evidence="1 2">
    <name type="scientific">Rhizobium straminoryzae</name>
    <dbReference type="NCBI Taxonomy" id="1387186"/>
    <lineage>
        <taxon>Bacteria</taxon>
        <taxon>Pseudomonadati</taxon>
        <taxon>Pseudomonadota</taxon>
        <taxon>Alphaproteobacteria</taxon>
        <taxon>Hyphomicrobiales</taxon>
        <taxon>Rhizobiaceae</taxon>
        <taxon>Rhizobium/Agrobacterium group</taxon>
        <taxon>Rhizobium</taxon>
    </lineage>
</organism>
<keyword evidence="2" id="KW-1185">Reference proteome</keyword>
<gene>
    <name evidence="1" type="ORF">FNA46_08565</name>
</gene>
<proteinExistence type="predicted"/>
<name>A0A549TCI0_9HYPH</name>
<dbReference type="AlphaFoldDB" id="A0A549TCI0"/>
<evidence type="ECO:0000313" key="2">
    <source>
        <dbReference type="Proteomes" id="UP000316801"/>
    </source>
</evidence>
<protein>
    <submittedName>
        <fullName evidence="1">Uncharacterized protein</fullName>
    </submittedName>
</protein>
<comment type="caution">
    <text evidence="1">The sequence shown here is derived from an EMBL/GenBank/DDBJ whole genome shotgun (WGS) entry which is preliminary data.</text>
</comment>
<evidence type="ECO:0000313" key="1">
    <source>
        <dbReference type="EMBL" id="TRL39594.1"/>
    </source>
</evidence>
<accession>A0A549TCI0</accession>